<feature type="transmembrane region" description="Helical" evidence="1">
    <location>
        <begin position="68"/>
        <end position="87"/>
    </location>
</feature>
<sequence length="196" mass="22593">MNDLWFTGLVWMDYRLAVLFTVILPLILLAWVFVEKAEAMQRLLIIYWRVASLLLITIYLMMGGHGIAFISGLAGRILIPISLWFWVDLNDEIEYQPNSPLKLIFSSWRWAITLYCVLGAIATLPFLNCVSPANFKTDFCQVWLQAPSIFKEYFHHDNDVSGLGNFGIVGLTMYIAYFCYFAFVKLNKRGRSAIKQ</sequence>
<dbReference type="Proteomes" id="UP000053372">
    <property type="component" value="Unassembled WGS sequence"/>
</dbReference>
<feature type="transmembrane region" description="Helical" evidence="1">
    <location>
        <begin position="46"/>
        <end position="62"/>
    </location>
</feature>
<organism evidence="2 4">
    <name type="scientific">Mastigocoleus testarum BC008</name>
    <dbReference type="NCBI Taxonomy" id="371196"/>
    <lineage>
        <taxon>Bacteria</taxon>
        <taxon>Bacillati</taxon>
        <taxon>Cyanobacteriota</taxon>
        <taxon>Cyanophyceae</taxon>
        <taxon>Nostocales</taxon>
        <taxon>Hapalosiphonaceae</taxon>
        <taxon>Mastigocoleus</taxon>
    </lineage>
</organism>
<name>A0A0V7ZUB2_9CYAN</name>
<keyword evidence="4" id="KW-1185">Reference proteome</keyword>
<keyword evidence="1" id="KW-0472">Membrane</keyword>
<feature type="transmembrane region" description="Helical" evidence="1">
    <location>
        <begin position="108"/>
        <end position="127"/>
    </location>
</feature>
<gene>
    <name evidence="2" type="ORF">BC008_32770</name>
    <name evidence="3" type="ORF">BC008_34455</name>
</gene>
<keyword evidence="1" id="KW-1133">Transmembrane helix</keyword>
<dbReference type="Pfam" id="PF11375">
    <property type="entry name" value="DUF3177"/>
    <property type="match status" value="1"/>
</dbReference>
<proteinExistence type="predicted"/>
<dbReference type="AlphaFoldDB" id="A0A0V7ZUB2"/>
<keyword evidence="1" id="KW-0812">Transmembrane</keyword>
<protein>
    <recommendedName>
        <fullName evidence="5">DUF3177 domain-containing protein</fullName>
    </recommendedName>
</protein>
<dbReference type="RefSeq" id="WP_027842241.1">
    <property type="nucleotide sequence ID" value="NZ_LMTZ01000045.1"/>
</dbReference>
<dbReference type="OrthoDB" id="517164at2"/>
<evidence type="ECO:0000256" key="1">
    <source>
        <dbReference type="SAM" id="Phobius"/>
    </source>
</evidence>
<dbReference type="InterPro" id="IPR021515">
    <property type="entry name" value="DUF3177"/>
</dbReference>
<feature type="transmembrane region" description="Helical" evidence="1">
    <location>
        <begin position="14"/>
        <end position="34"/>
    </location>
</feature>
<reference evidence="2 4" key="1">
    <citation type="journal article" date="2015" name="Genome Announc.">
        <title>Draft Genome of the Euendolithic (true boring) Cyanobacterium Mastigocoleus testarum strain BC008.</title>
        <authorList>
            <person name="Guida B.S."/>
            <person name="Garcia-Pichel F."/>
        </authorList>
    </citation>
    <scope>NUCLEOTIDE SEQUENCE [LARGE SCALE GENOMIC DNA]</scope>
    <source>
        <strain evidence="2 4">BC008</strain>
    </source>
</reference>
<evidence type="ECO:0008006" key="5">
    <source>
        <dbReference type="Google" id="ProtNLM"/>
    </source>
</evidence>
<evidence type="ECO:0000313" key="2">
    <source>
        <dbReference type="EMBL" id="KST68195.1"/>
    </source>
</evidence>
<evidence type="ECO:0000313" key="3">
    <source>
        <dbReference type="EMBL" id="KST68858.1"/>
    </source>
</evidence>
<evidence type="ECO:0000313" key="4">
    <source>
        <dbReference type="Proteomes" id="UP000053372"/>
    </source>
</evidence>
<dbReference type="EMBL" id="LMTZ01000045">
    <property type="protein sequence ID" value="KST68858.1"/>
    <property type="molecule type" value="Genomic_DNA"/>
</dbReference>
<dbReference type="EMBL" id="LMTZ01000077">
    <property type="protein sequence ID" value="KST68195.1"/>
    <property type="molecule type" value="Genomic_DNA"/>
</dbReference>
<comment type="caution">
    <text evidence="2">The sequence shown here is derived from an EMBL/GenBank/DDBJ whole genome shotgun (WGS) entry which is preliminary data.</text>
</comment>
<accession>A0A0V7ZUB2</accession>
<feature type="transmembrane region" description="Helical" evidence="1">
    <location>
        <begin position="163"/>
        <end position="183"/>
    </location>
</feature>